<dbReference type="AlphaFoldDB" id="A0A9W7GIT5"/>
<dbReference type="Proteomes" id="UP001165065">
    <property type="component" value="Unassembled WGS sequence"/>
</dbReference>
<evidence type="ECO:0000313" key="3">
    <source>
        <dbReference type="Proteomes" id="UP001165065"/>
    </source>
</evidence>
<keyword evidence="1" id="KW-1133">Transmembrane helix</keyword>
<keyword evidence="3" id="KW-1185">Reference proteome</keyword>
<reference evidence="3" key="1">
    <citation type="journal article" date="2023" name="Commun. Biol.">
        <title>Genome analysis of Parmales, the sister group of diatoms, reveals the evolutionary specialization of diatoms from phago-mixotrophs to photoautotrophs.</title>
        <authorList>
            <person name="Ban H."/>
            <person name="Sato S."/>
            <person name="Yoshikawa S."/>
            <person name="Yamada K."/>
            <person name="Nakamura Y."/>
            <person name="Ichinomiya M."/>
            <person name="Sato N."/>
            <person name="Blanc-Mathieu R."/>
            <person name="Endo H."/>
            <person name="Kuwata A."/>
            <person name="Ogata H."/>
        </authorList>
    </citation>
    <scope>NUCLEOTIDE SEQUENCE [LARGE SCALE GENOMIC DNA]</scope>
</reference>
<dbReference type="OrthoDB" id="10253246at2759"/>
<dbReference type="EMBL" id="BRYA01000296">
    <property type="protein sequence ID" value="GMI46417.1"/>
    <property type="molecule type" value="Genomic_DNA"/>
</dbReference>
<evidence type="ECO:0000256" key="1">
    <source>
        <dbReference type="SAM" id="Phobius"/>
    </source>
</evidence>
<proteinExistence type="predicted"/>
<keyword evidence="1" id="KW-0812">Transmembrane</keyword>
<feature type="transmembrane region" description="Helical" evidence="1">
    <location>
        <begin position="150"/>
        <end position="168"/>
    </location>
</feature>
<protein>
    <submittedName>
        <fullName evidence="2">Uncharacterized protein</fullName>
    </submittedName>
</protein>
<organism evidence="2 3">
    <name type="scientific">Triparma columacea</name>
    <dbReference type="NCBI Taxonomy" id="722753"/>
    <lineage>
        <taxon>Eukaryota</taxon>
        <taxon>Sar</taxon>
        <taxon>Stramenopiles</taxon>
        <taxon>Ochrophyta</taxon>
        <taxon>Bolidophyceae</taxon>
        <taxon>Parmales</taxon>
        <taxon>Triparmaceae</taxon>
        <taxon>Triparma</taxon>
    </lineage>
</organism>
<name>A0A9W7GIT5_9STRA</name>
<accession>A0A9W7GIT5</accession>
<gene>
    <name evidence="2" type="ORF">TrCOL_g11200</name>
</gene>
<feature type="transmembrane region" description="Helical" evidence="1">
    <location>
        <begin position="122"/>
        <end position="144"/>
    </location>
</feature>
<evidence type="ECO:0000313" key="2">
    <source>
        <dbReference type="EMBL" id="GMI46417.1"/>
    </source>
</evidence>
<comment type="caution">
    <text evidence="2">The sequence shown here is derived from an EMBL/GenBank/DDBJ whole genome shotgun (WGS) entry which is preliminary data.</text>
</comment>
<sequence>MLAADRRAVDSELQAQAVQIKNMEMQNVDRYLQAIGTQAALICGLSISTQLSDSMIAFTNDKEHWIVQAIHNGFIVSCLCLEFYCVINSTLVSVLGPTYALNGPKGSMHSSVKAMKEERMMILYAFGGGAIMFGCSQISTAWIMMRSPSASVNSIIVCVAFYQIAVSVRRISAKFKFHSTEMSVKGTETQKVKGSSYVQAMNQKQSVRGVDNISDQIVGDAHILAMSNMNEGRV</sequence>
<keyword evidence="1" id="KW-0472">Membrane</keyword>